<keyword evidence="4" id="KW-0653">Protein transport</keyword>
<dbReference type="InterPro" id="IPR007231">
    <property type="entry name" value="Nucleoporin_int_Nup93/Nic96"/>
</dbReference>
<evidence type="ECO:0000256" key="2">
    <source>
        <dbReference type="ARBA" id="ARBA00010186"/>
    </source>
</evidence>
<dbReference type="GO" id="GO:0005643">
    <property type="term" value="C:nuclear pore"/>
    <property type="evidence" value="ECO:0007669"/>
    <property type="project" value="UniProtKB-SubCell"/>
</dbReference>
<evidence type="ECO:0000256" key="5">
    <source>
        <dbReference type="SAM" id="MobiDB-lite"/>
    </source>
</evidence>
<dbReference type="PANTHER" id="PTHR11225:SF4">
    <property type="entry name" value="NUCLEAR PORE COMPLEX PROTEIN NUP93"/>
    <property type="match status" value="1"/>
</dbReference>
<feature type="compositionally biased region" description="Low complexity" evidence="5">
    <location>
        <begin position="196"/>
        <end position="211"/>
    </location>
</feature>
<dbReference type="GO" id="GO:0016973">
    <property type="term" value="P:poly(A)+ mRNA export from nucleus"/>
    <property type="evidence" value="ECO:0007669"/>
    <property type="project" value="TreeGrafter"/>
</dbReference>
<evidence type="ECO:0000313" key="6">
    <source>
        <dbReference type="EMBL" id="CDZ96438.1"/>
    </source>
</evidence>
<keyword evidence="4" id="KW-0811">Translocation</keyword>
<evidence type="ECO:0000256" key="3">
    <source>
        <dbReference type="ARBA" id="ARBA00023242"/>
    </source>
</evidence>
<dbReference type="EMBL" id="LN483144">
    <property type="protein sequence ID" value="CDZ96438.1"/>
    <property type="molecule type" value="Genomic_DNA"/>
</dbReference>
<evidence type="ECO:0000256" key="4">
    <source>
        <dbReference type="RuleBase" id="RU364035"/>
    </source>
</evidence>
<keyword evidence="4" id="KW-0813">Transport</keyword>
<keyword evidence="3 4" id="KW-0539">Nucleus</keyword>
<keyword evidence="4" id="KW-0509">mRNA transport</keyword>
<comment type="similarity">
    <text evidence="2 4">Belongs to the nucleoporin interacting component (NIC) family.</text>
</comment>
<dbReference type="AlphaFoldDB" id="A0A0F7SFQ0"/>
<dbReference type="Pfam" id="PF04097">
    <property type="entry name" value="Nic96"/>
    <property type="match status" value="1"/>
</dbReference>
<protein>
    <recommendedName>
        <fullName evidence="4">Nuclear pore protein</fullName>
    </recommendedName>
</protein>
<dbReference type="GO" id="GO:0006606">
    <property type="term" value="P:protein import into nucleus"/>
    <property type="evidence" value="ECO:0007669"/>
    <property type="project" value="TreeGrafter"/>
</dbReference>
<reference evidence="6" key="1">
    <citation type="submission" date="2014-08" db="EMBL/GenBank/DDBJ databases">
        <authorList>
            <person name="Sharma Rahul"/>
            <person name="Thines Marco"/>
        </authorList>
    </citation>
    <scope>NUCLEOTIDE SEQUENCE</scope>
</reference>
<evidence type="ECO:0000256" key="1">
    <source>
        <dbReference type="ARBA" id="ARBA00004259"/>
    </source>
</evidence>
<comment type="subcellular location">
    <subcellularLocation>
        <location evidence="1">Nucleus envelope</location>
    </subcellularLocation>
    <subcellularLocation>
        <location evidence="4">Nucleus</location>
        <location evidence="4">Nuclear pore complex</location>
    </subcellularLocation>
</comment>
<sequence>MSSSSTLASLLAQSRALTSHLDNQELPQLYLGLDQVEEQSRRLVSKGKRGERLTDRDDWEEGRAAHVLATAGLNLADLTYRVEKATASAALSRTFEPLIPLGDGDVDGYLRHTREQLILTALSESQAQLQSTCHRTADERLYSSWSFSKQKVLEEVGAGDSSLFASTPAGGVGGGQLNASGVGNAFERSMRGRLGESSAASASSGNLLGASQAGGGGGSSNVLPPGQTLATHHRSLKYDAIVRQLNVARSATSPSSFPLAKVYASSLSSATSVNTSLTTSGGSNQTATLLAQAFSLIGSIVKEGEPGAGERRYAPGYLGAGENGELGRQVRKDIVQGGKRFLEEQFQAHVDKRVASNPVQAGLGGVPSVANTIRGFVRVMHYKEGRWKDNIEIVNSQPLWAQLYYLIRSGHLQEAYRLALENEEGINRTEKYFVGFFKGWLDSPDRRLSQIHQERFITEYNVRIRHASPTDPFKHALYRLIGRVEVKKNIPVARTTEDWLWFQLSFVREDLAEESMAGSENFGLREMARLVGKFGEGHFDPRGDRPVFWFQVLLFTGEFEKAIAFLYSKAQHQVDAVQFAICLAYYGLLRVPSKSQSSDAQLLSTKTQNGHSSTYEPSALNFARLIQRYIKPFAKNDPLGALQYIYLVCLSADAPSPIGQEQVQLAHEMIRELVLESGRYAELLGDIRTDGTKVPGVIERDMKLAHIPDERTYLLGIVQAAAARSSAQQRLSDAIILYNLAEDYDTVIAVLNKALGSSLSQPSSSKSTNPALGGQAGSRSIGFGAGAEDIGGLARGILDHYQSDLTKWGKVEERNRETCKVLLRLKDAFGLYEQNILDKTLETIESIGLLPLTSDITAINRRADEFKDLDESIAHNFSDVLVVTMNCLFKLHQLLKESSYGGEARQSKMAEYRKKARSLMMFAGMLRYRMSQEVYQQLTRLDAFF</sequence>
<organism evidence="6">
    <name type="scientific">Phaffia rhodozyma</name>
    <name type="common">Yeast</name>
    <name type="synonym">Xanthophyllomyces dendrorhous</name>
    <dbReference type="NCBI Taxonomy" id="264483"/>
    <lineage>
        <taxon>Eukaryota</taxon>
        <taxon>Fungi</taxon>
        <taxon>Dikarya</taxon>
        <taxon>Basidiomycota</taxon>
        <taxon>Agaricomycotina</taxon>
        <taxon>Tremellomycetes</taxon>
        <taxon>Cystofilobasidiales</taxon>
        <taxon>Mrakiaceae</taxon>
        <taxon>Phaffia</taxon>
    </lineage>
</organism>
<feature type="region of interest" description="Disordered" evidence="5">
    <location>
        <begin position="196"/>
        <end position="228"/>
    </location>
</feature>
<dbReference type="PANTHER" id="PTHR11225">
    <property type="entry name" value="NUCLEAR PORE COMPLEX PROTEIN NUP93 NUCLEOPORIN NUP93 DEAD EYE PROTEIN"/>
    <property type="match status" value="1"/>
</dbReference>
<keyword evidence="4" id="KW-0906">Nuclear pore complex</keyword>
<proteinExistence type="inferred from homology"/>
<keyword evidence="4" id="KW-0472">Membrane</keyword>
<accession>A0A0F7SFQ0</accession>
<dbReference type="GO" id="GO:0017056">
    <property type="term" value="F:structural constituent of nuclear pore"/>
    <property type="evidence" value="ECO:0007669"/>
    <property type="project" value="InterPro"/>
</dbReference>
<name>A0A0F7SFQ0_PHARH</name>